<keyword evidence="4" id="KW-1185">Reference proteome</keyword>
<feature type="region of interest" description="Disordered" evidence="1">
    <location>
        <begin position="30"/>
        <end position="62"/>
    </location>
</feature>
<reference evidence="3 4" key="1">
    <citation type="submission" date="2017-06" db="EMBL/GenBank/DDBJ databases">
        <title>Complete genome sequence of Paenibacillus donghaensis KCTC 13049T isolated from East Sea sediment, South Korea.</title>
        <authorList>
            <person name="Jung B.K."/>
            <person name="Hong S.-J."/>
            <person name="Shin J.-H."/>
        </authorList>
    </citation>
    <scope>NUCLEOTIDE SEQUENCE [LARGE SCALE GENOMIC DNA]</scope>
    <source>
        <strain evidence="3 4">KCTC 13049</strain>
    </source>
</reference>
<organism evidence="3 4">
    <name type="scientific">Paenibacillus donghaensis</name>
    <dbReference type="NCBI Taxonomy" id="414771"/>
    <lineage>
        <taxon>Bacteria</taxon>
        <taxon>Bacillati</taxon>
        <taxon>Bacillota</taxon>
        <taxon>Bacilli</taxon>
        <taxon>Bacillales</taxon>
        <taxon>Paenibacillaceae</taxon>
        <taxon>Paenibacillus</taxon>
    </lineage>
</organism>
<feature type="chain" id="PRO_5039633523" evidence="2">
    <location>
        <begin position="19"/>
        <end position="95"/>
    </location>
</feature>
<evidence type="ECO:0000313" key="4">
    <source>
        <dbReference type="Proteomes" id="UP000249890"/>
    </source>
</evidence>
<feature type="compositionally biased region" description="Basic and acidic residues" evidence="1">
    <location>
        <begin position="47"/>
        <end position="56"/>
    </location>
</feature>
<feature type="signal peptide" evidence="2">
    <location>
        <begin position="1"/>
        <end position="18"/>
    </location>
</feature>
<accession>A0A2Z2KHG1</accession>
<evidence type="ECO:0000256" key="1">
    <source>
        <dbReference type="SAM" id="MobiDB-lite"/>
    </source>
</evidence>
<keyword evidence="2" id="KW-0732">Signal</keyword>
<dbReference type="AlphaFoldDB" id="A0A2Z2KHG1"/>
<protein>
    <submittedName>
        <fullName evidence="3">Uncharacterized protein</fullName>
    </submittedName>
</protein>
<dbReference type="KEGG" id="pdh:B9T62_36115"/>
<dbReference type="EMBL" id="CP021780">
    <property type="protein sequence ID" value="ASA25684.1"/>
    <property type="molecule type" value="Genomic_DNA"/>
</dbReference>
<sequence>MRAKMVMFLMMSILSACLVGCSNVSVLKNQDDGTTKNTPTIEPSIEAVKEPDRKVDSSAPPTEDAARMVTMSIIMNWSLCSKGTKKSSTAASFRN</sequence>
<dbReference type="PROSITE" id="PS51257">
    <property type="entry name" value="PROKAR_LIPOPROTEIN"/>
    <property type="match status" value="1"/>
</dbReference>
<gene>
    <name evidence="3" type="ORF">B9T62_36115</name>
</gene>
<name>A0A2Z2KHG1_9BACL</name>
<evidence type="ECO:0000313" key="3">
    <source>
        <dbReference type="EMBL" id="ASA25684.1"/>
    </source>
</evidence>
<evidence type="ECO:0000256" key="2">
    <source>
        <dbReference type="SAM" id="SignalP"/>
    </source>
</evidence>
<dbReference type="Proteomes" id="UP000249890">
    <property type="component" value="Chromosome"/>
</dbReference>
<proteinExistence type="predicted"/>